<dbReference type="InterPro" id="IPR029069">
    <property type="entry name" value="HotDog_dom_sf"/>
</dbReference>
<sequence>MNRIKTEMVGQTFGPFVREYNFRDLELFALGCGAGIDGKDGLEYINEHDPLNPSLKVLPMFGAMLIVDSEVTRTIDYGYNYAGSLHWGFDIKYHQPITKMADTISTKVKLAGLYDRGEGKGLLAQHIGDSYDAEGNLLFTNESWDALIYDGGWGGPKPPKDLVDMPDRAPDAEVTERIPENQALIYRLSGDYHPQHIDWDYAAKNGEPRPILHAISYAGVVMRHAINTFVPGEPERITRFKTRITSPVLPGSTLRTQMWKVGEGELRFRLVDDDVDTTGAKPHLNWGIIEYK</sequence>
<dbReference type="Pfam" id="PF01575">
    <property type="entry name" value="MaoC_dehydratas"/>
    <property type="match status" value="1"/>
</dbReference>
<evidence type="ECO:0000313" key="4">
    <source>
        <dbReference type="EMBL" id="CEP26288.1"/>
    </source>
</evidence>
<feature type="domain" description="Peroxisomal multifunctional enzyme type 2-like N-terminal" evidence="3">
    <location>
        <begin position="19"/>
        <end position="143"/>
    </location>
</feature>
<feature type="domain" description="MaoC-like" evidence="2">
    <location>
        <begin position="165"/>
        <end position="267"/>
    </location>
</feature>
<dbReference type="GO" id="GO:0003857">
    <property type="term" value="F:(3S)-3-hydroxyacyl-CoA dehydrogenase (NAD+) activity"/>
    <property type="evidence" value="ECO:0007669"/>
    <property type="project" value="TreeGrafter"/>
</dbReference>
<name>A0A0B7NZL1_PROFF</name>
<evidence type="ECO:0000259" key="2">
    <source>
        <dbReference type="Pfam" id="PF01575"/>
    </source>
</evidence>
<dbReference type="Gene3D" id="3.10.129.10">
    <property type="entry name" value="Hotdog Thioesterase"/>
    <property type="match status" value="1"/>
</dbReference>
<dbReference type="AlphaFoldDB" id="A0A0B7NZL1"/>
<dbReference type="PANTHER" id="PTHR13078:SF56">
    <property type="entry name" value="PEROXISOMAL MULTIFUNCTIONAL ENZYME TYPE 2"/>
    <property type="match status" value="1"/>
</dbReference>
<proteinExistence type="inferred from homology"/>
<dbReference type="EMBL" id="LM676401">
    <property type="protein sequence ID" value="CEP26288.1"/>
    <property type="molecule type" value="Genomic_DNA"/>
</dbReference>
<dbReference type="SUPFAM" id="SSF54637">
    <property type="entry name" value="Thioesterase/thiol ester dehydrase-isomerase"/>
    <property type="match status" value="2"/>
</dbReference>
<dbReference type="GO" id="GO:0006635">
    <property type="term" value="P:fatty acid beta-oxidation"/>
    <property type="evidence" value="ECO:0007669"/>
    <property type="project" value="TreeGrafter"/>
</dbReference>
<organism evidence="4">
    <name type="scientific">Propionibacterium freudenreichii subsp. freudenreichii</name>
    <dbReference type="NCBI Taxonomy" id="66712"/>
    <lineage>
        <taxon>Bacteria</taxon>
        <taxon>Bacillati</taxon>
        <taxon>Actinomycetota</taxon>
        <taxon>Actinomycetes</taxon>
        <taxon>Propionibacteriales</taxon>
        <taxon>Propionibacteriaceae</taxon>
        <taxon>Propionibacterium</taxon>
    </lineage>
</organism>
<evidence type="ECO:0000259" key="3">
    <source>
        <dbReference type="Pfam" id="PF22622"/>
    </source>
</evidence>
<dbReference type="Pfam" id="PF22622">
    <property type="entry name" value="MFE-2_hydrat-2_N"/>
    <property type="match status" value="1"/>
</dbReference>
<dbReference type="PANTHER" id="PTHR13078">
    <property type="entry name" value="PEROXISOMAL MULTIFUNCTIONAL ENZYME TYPE 2-RELATED"/>
    <property type="match status" value="1"/>
</dbReference>
<comment type="similarity">
    <text evidence="1">Belongs to the enoyl-CoA hydratase/isomerase family.</text>
</comment>
<protein>
    <submittedName>
        <fullName evidence="4">MaoC acyl dehydratase</fullName>
    </submittedName>
</protein>
<dbReference type="GO" id="GO:0044594">
    <property type="term" value="F:17-beta-hydroxysteroid dehydrogenase (NAD+) activity"/>
    <property type="evidence" value="ECO:0007669"/>
    <property type="project" value="TreeGrafter"/>
</dbReference>
<dbReference type="GO" id="GO:0004300">
    <property type="term" value="F:enoyl-CoA hydratase activity"/>
    <property type="evidence" value="ECO:0007669"/>
    <property type="project" value="TreeGrafter"/>
</dbReference>
<dbReference type="InterPro" id="IPR002539">
    <property type="entry name" value="MaoC-like_dom"/>
</dbReference>
<dbReference type="InterPro" id="IPR054357">
    <property type="entry name" value="MFE-2_N"/>
</dbReference>
<accession>A0A0B7NZL1</accession>
<gene>
    <name evidence="4" type="primary">maoC</name>
    <name evidence="4" type="ORF">PFCIRM138_06400</name>
</gene>
<evidence type="ECO:0000256" key="1">
    <source>
        <dbReference type="ARBA" id="ARBA00005254"/>
    </source>
</evidence>
<reference evidence="4" key="1">
    <citation type="submission" date="2014-08" db="EMBL/GenBank/DDBJ databases">
        <authorList>
            <person name="Falentin Helene"/>
        </authorList>
    </citation>
    <scope>NUCLEOTIDE SEQUENCE</scope>
</reference>